<organism evidence="5 6">
    <name type="scientific">Nocardia camponoti</name>
    <dbReference type="NCBI Taxonomy" id="1616106"/>
    <lineage>
        <taxon>Bacteria</taxon>
        <taxon>Bacillati</taxon>
        <taxon>Actinomycetota</taxon>
        <taxon>Actinomycetes</taxon>
        <taxon>Mycobacteriales</taxon>
        <taxon>Nocardiaceae</taxon>
        <taxon>Nocardia</taxon>
    </lineage>
</organism>
<reference evidence="5" key="2">
    <citation type="submission" date="2020-09" db="EMBL/GenBank/DDBJ databases">
        <authorList>
            <person name="Sun Q."/>
            <person name="Zhou Y."/>
        </authorList>
    </citation>
    <scope>NUCLEOTIDE SEQUENCE</scope>
    <source>
        <strain evidence="5">CGMCC 4.7278</strain>
    </source>
</reference>
<reference evidence="5" key="1">
    <citation type="journal article" date="2014" name="Int. J. Syst. Evol. Microbiol.">
        <title>Complete genome sequence of Corynebacterium casei LMG S-19264T (=DSM 44701T), isolated from a smear-ripened cheese.</title>
        <authorList>
            <consortium name="US DOE Joint Genome Institute (JGI-PGF)"/>
            <person name="Walter F."/>
            <person name="Albersmeier A."/>
            <person name="Kalinowski J."/>
            <person name="Ruckert C."/>
        </authorList>
    </citation>
    <scope>NUCLEOTIDE SEQUENCE</scope>
    <source>
        <strain evidence="5">CGMCC 4.7278</strain>
    </source>
</reference>
<keyword evidence="6" id="KW-1185">Reference proteome</keyword>
<keyword evidence="4" id="KW-0143">Chaperone</keyword>
<dbReference type="RefSeq" id="WP_188830808.1">
    <property type="nucleotide sequence ID" value="NZ_BMMW01000005.1"/>
</dbReference>
<dbReference type="InterPro" id="IPR025734">
    <property type="entry name" value="EspG"/>
</dbReference>
<comment type="caution">
    <text evidence="5">The sequence shown here is derived from an EMBL/GenBank/DDBJ whole genome shotgun (WGS) entry which is preliminary data.</text>
</comment>
<evidence type="ECO:0000256" key="4">
    <source>
        <dbReference type="ARBA" id="ARBA00023186"/>
    </source>
</evidence>
<dbReference type="Proteomes" id="UP000612956">
    <property type="component" value="Unassembled WGS sequence"/>
</dbReference>
<evidence type="ECO:0000313" key="5">
    <source>
        <dbReference type="EMBL" id="GGK65637.1"/>
    </source>
</evidence>
<proteinExistence type="inferred from homology"/>
<gene>
    <name evidence="5" type="ORF">GCM10011591_42290</name>
</gene>
<comment type="similarity">
    <text evidence="2">Belongs to the EspG family.</text>
</comment>
<evidence type="ECO:0000313" key="6">
    <source>
        <dbReference type="Proteomes" id="UP000612956"/>
    </source>
</evidence>
<accession>A0A917QRY9</accession>
<evidence type="ECO:0000256" key="2">
    <source>
        <dbReference type="ARBA" id="ARBA00006411"/>
    </source>
</evidence>
<dbReference type="EMBL" id="BMMW01000005">
    <property type="protein sequence ID" value="GGK65637.1"/>
    <property type="molecule type" value="Genomic_DNA"/>
</dbReference>
<dbReference type="AlphaFoldDB" id="A0A917QRY9"/>
<evidence type="ECO:0008006" key="7">
    <source>
        <dbReference type="Google" id="ProtNLM"/>
    </source>
</evidence>
<evidence type="ECO:0000256" key="1">
    <source>
        <dbReference type="ARBA" id="ARBA00004496"/>
    </source>
</evidence>
<sequence length="225" mass="24790">MSWTFTPDEFVHVWNSETRTDRVPFPLTMGSVAKWADEGDALAAAAQRRYPTGADDELSAVLRLAAAPETTLALFHTAGEPVRVYGACAQGRGAVLHQTSTGAVELFAGSANMVARAIATFMGDEKPGRTAPLREDMDRVAAFYDDWHRPANAPTAKIDRLTRARRHRSGHIEVHPRPGAPANYLTWFDVTGDGRYLSYHHYNEVHLRPADKSVVVEAILKLAQI</sequence>
<comment type="subcellular location">
    <subcellularLocation>
        <location evidence="1">Cytoplasm</location>
    </subcellularLocation>
</comment>
<dbReference type="Pfam" id="PF14011">
    <property type="entry name" value="ESX-1_EspG"/>
    <property type="match status" value="1"/>
</dbReference>
<evidence type="ECO:0000256" key="3">
    <source>
        <dbReference type="ARBA" id="ARBA00022490"/>
    </source>
</evidence>
<keyword evidence="3" id="KW-0963">Cytoplasm</keyword>
<name>A0A917QRY9_9NOCA</name>
<protein>
    <recommendedName>
        <fullName evidence="7">ESX secretion-associated protein EspG</fullName>
    </recommendedName>
</protein>